<comment type="caution">
    <text evidence="1">The sequence shown here is derived from an EMBL/GenBank/DDBJ whole genome shotgun (WGS) entry which is preliminary data.</text>
</comment>
<reference evidence="1 2" key="1">
    <citation type="submission" date="2019-02" db="EMBL/GenBank/DDBJ databases">
        <title>Deep-cultivation of Planctomycetes and their phenomic and genomic characterization uncovers novel biology.</title>
        <authorList>
            <person name="Wiegand S."/>
            <person name="Jogler M."/>
            <person name="Boedeker C."/>
            <person name="Pinto D."/>
            <person name="Vollmers J."/>
            <person name="Rivas-Marin E."/>
            <person name="Kohn T."/>
            <person name="Peeters S.H."/>
            <person name="Heuer A."/>
            <person name="Rast P."/>
            <person name="Oberbeckmann S."/>
            <person name="Bunk B."/>
            <person name="Jeske O."/>
            <person name="Meyerdierks A."/>
            <person name="Storesund J.E."/>
            <person name="Kallscheuer N."/>
            <person name="Luecker S."/>
            <person name="Lage O.M."/>
            <person name="Pohl T."/>
            <person name="Merkel B.J."/>
            <person name="Hornburger P."/>
            <person name="Mueller R.-W."/>
            <person name="Bruemmer F."/>
            <person name="Labrenz M."/>
            <person name="Spormann A.M."/>
            <person name="Op Den Camp H."/>
            <person name="Overmann J."/>
            <person name="Amann R."/>
            <person name="Jetten M.S.M."/>
            <person name="Mascher T."/>
            <person name="Medema M.H."/>
            <person name="Devos D.P."/>
            <person name="Kaster A.-K."/>
            <person name="Ovreas L."/>
            <person name="Rohde M."/>
            <person name="Galperin M.Y."/>
            <person name="Jogler C."/>
        </authorList>
    </citation>
    <scope>NUCLEOTIDE SEQUENCE [LARGE SCALE GENOMIC DNA]</scope>
    <source>
        <strain evidence="1 2">Pla100</strain>
    </source>
</reference>
<dbReference type="InterPro" id="IPR029058">
    <property type="entry name" value="AB_hydrolase_fold"/>
</dbReference>
<gene>
    <name evidence="1" type="ORF">Pla100_45620</name>
</gene>
<dbReference type="AlphaFoldDB" id="A0A5C5ZY09"/>
<evidence type="ECO:0008006" key="3">
    <source>
        <dbReference type="Google" id="ProtNLM"/>
    </source>
</evidence>
<dbReference type="Gene3D" id="3.40.50.1820">
    <property type="entry name" value="alpha/beta hydrolase"/>
    <property type="match status" value="1"/>
</dbReference>
<name>A0A5C5ZY09_9BACT</name>
<organism evidence="1 2">
    <name type="scientific">Neorhodopirellula pilleata</name>
    <dbReference type="NCBI Taxonomy" id="2714738"/>
    <lineage>
        <taxon>Bacteria</taxon>
        <taxon>Pseudomonadati</taxon>
        <taxon>Planctomycetota</taxon>
        <taxon>Planctomycetia</taxon>
        <taxon>Pirellulales</taxon>
        <taxon>Pirellulaceae</taxon>
        <taxon>Neorhodopirellula</taxon>
    </lineage>
</organism>
<proteinExistence type="predicted"/>
<dbReference type="Proteomes" id="UP000316213">
    <property type="component" value="Unassembled WGS sequence"/>
</dbReference>
<evidence type="ECO:0000313" key="1">
    <source>
        <dbReference type="EMBL" id="TWT92544.1"/>
    </source>
</evidence>
<keyword evidence="2" id="KW-1185">Reference proteome</keyword>
<evidence type="ECO:0000313" key="2">
    <source>
        <dbReference type="Proteomes" id="UP000316213"/>
    </source>
</evidence>
<accession>A0A5C5ZY09</accession>
<protein>
    <recommendedName>
        <fullName evidence="3">Alpha/beta hydrolase family protein</fullName>
    </recommendedName>
</protein>
<dbReference type="EMBL" id="SJPM01000011">
    <property type="protein sequence ID" value="TWT92544.1"/>
    <property type="molecule type" value="Genomic_DNA"/>
</dbReference>
<sequence length="208" mass="23402">MPSIDRILLIPGLLEPRSAFWPLKRRLQRYPVEVEVWRDRYVFRDTEASIERLAQRIGDLSDTGRYGLVTHSFGDWVARQAIARTPDHRVNALVSIAPVMACGIIPRAIHLVSGNLVPEIRIIANTELASKSLDCGVRLDDGVHQHAATPRRMIIWAACDLGVRRLDVSHLSGVVVHRVAATHLSVVMQPNTHRLIESFFGFKPQRSL</sequence>
<dbReference type="SUPFAM" id="SSF53474">
    <property type="entry name" value="alpha/beta-Hydrolases"/>
    <property type="match status" value="1"/>
</dbReference>